<sequence>MARTRSGAATSWRDEADGRPPIPACRSLTERPCSDARGVTAAAAPTLPADVARLDEADGEGDSERWRASVEGEADGSDEATVPAGTPDCCWWVHPVAATAITATRVGKALRIIGS</sequence>
<feature type="region of interest" description="Disordered" evidence="1">
    <location>
        <begin position="53"/>
        <end position="83"/>
    </location>
</feature>
<reference evidence="2 3" key="1">
    <citation type="submission" date="2019-08" db="EMBL/GenBank/DDBJ databases">
        <title>In-depth cultivation of the pig gut microbiome towards novel bacterial diversity and tailored functional studies.</title>
        <authorList>
            <person name="Wylensek D."/>
            <person name="Hitch T.C.A."/>
            <person name="Clavel T."/>
        </authorList>
    </citation>
    <scope>NUCLEOTIDE SEQUENCE [LARGE SCALE GENOMIC DNA]</scope>
    <source>
        <strain evidence="2 3">WCA-380-WT-3A</strain>
    </source>
</reference>
<dbReference type="EMBL" id="VUMG01000001">
    <property type="protein sequence ID" value="MSS44478.1"/>
    <property type="molecule type" value="Genomic_DNA"/>
</dbReference>
<organism evidence="2 3">
    <name type="scientific">Cutibacterium porci</name>
    <dbReference type="NCBI Taxonomy" id="2605781"/>
    <lineage>
        <taxon>Bacteria</taxon>
        <taxon>Bacillati</taxon>
        <taxon>Actinomycetota</taxon>
        <taxon>Actinomycetes</taxon>
        <taxon>Propionibacteriales</taxon>
        <taxon>Propionibacteriaceae</taxon>
        <taxon>Cutibacterium</taxon>
    </lineage>
</organism>
<evidence type="ECO:0000256" key="1">
    <source>
        <dbReference type="SAM" id="MobiDB-lite"/>
    </source>
</evidence>
<comment type="caution">
    <text evidence="2">The sequence shown here is derived from an EMBL/GenBank/DDBJ whole genome shotgun (WGS) entry which is preliminary data.</text>
</comment>
<feature type="compositionally biased region" description="Basic and acidic residues" evidence="1">
    <location>
        <begin position="53"/>
        <end position="70"/>
    </location>
</feature>
<protein>
    <submittedName>
        <fullName evidence="2">Uncharacterized protein</fullName>
    </submittedName>
</protein>
<dbReference type="AlphaFoldDB" id="A0A7K0J3I4"/>
<proteinExistence type="predicted"/>
<evidence type="ECO:0000313" key="2">
    <source>
        <dbReference type="EMBL" id="MSS44478.1"/>
    </source>
</evidence>
<dbReference type="Proteomes" id="UP000466104">
    <property type="component" value="Unassembled WGS sequence"/>
</dbReference>
<name>A0A7K0J3I4_9ACTN</name>
<gene>
    <name evidence="2" type="ORF">FYJ43_00015</name>
</gene>
<evidence type="ECO:0000313" key="3">
    <source>
        <dbReference type="Proteomes" id="UP000466104"/>
    </source>
</evidence>
<keyword evidence="3" id="KW-1185">Reference proteome</keyword>
<accession>A0A7K0J3I4</accession>
<feature type="region of interest" description="Disordered" evidence="1">
    <location>
        <begin position="1"/>
        <end position="30"/>
    </location>
</feature>